<dbReference type="Proteomes" id="UP001240171">
    <property type="component" value="Unassembled WGS sequence"/>
</dbReference>
<accession>A0ABT9C7T8</accession>
<protein>
    <recommendedName>
        <fullName evidence="3">DNA helicase</fullName>
    </recommendedName>
</protein>
<proteinExistence type="predicted"/>
<dbReference type="EMBL" id="JAUQTB010000001">
    <property type="protein sequence ID" value="MDO7905330.1"/>
    <property type="molecule type" value="Genomic_DNA"/>
</dbReference>
<comment type="caution">
    <text evidence="1">The sequence shown here is derived from an EMBL/GenBank/DDBJ whole genome shotgun (WGS) entry which is preliminary data.</text>
</comment>
<gene>
    <name evidence="1" type="ORF">Q5741_02745</name>
</gene>
<organism evidence="1 2">
    <name type="scientific">Paenibacillus lacisoli</name>
    <dbReference type="NCBI Taxonomy" id="3064525"/>
    <lineage>
        <taxon>Bacteria</taxon>
        <taxon>Bacillati</taxon>
        <taxon>Bacillota</taxon>
        <taxon>Bacilli</taxon>
        <taxon>Bacillales</taxon>
        <taxon>Paenibacillaceae</taxon>
        <taxon>Paenibacillus</taxon>
    </lineage>
</organism>
<name>A0ABT9C7T8_9BACL</name>
<reference evidence="1 2" key="1">
    <citation type="submission" date="2023-07" db="EMBL/GenBank/DDBJ databases">
        <title>Paenibacillus sp. JX-17 nov. isolated from soil.</title>
        <authorList>
            <person name="Wan Y."/>
            <person name="Liu B."/>
        </authorList>
    </citation>
    <scope>NUCLEOTIDE SEQUENCE [LARGE SCALE GENOMIC DNA]</scope>
    <source>
        <strain evidence="1 2">JX-17</strain>
    </source>
</reference>
<sequence length="196" mass="22876">MRIAKDFFKHVPIEKQSIVLGKLETFTRIITNTNVFHEIPKGFWIRKIIGTNIYKFRVNSGDRILFTFNENGMITYLSFETHDKQILSAKRMNMGDIIEFRIDESVYHEDILDESINRYAVHELVSKLNIISQQDVMDDEYVSLLLDNDDLFETEQILTREQYDALNNPYQLTVILGCAGSGKSNIGIRRLLLHQE</sequence>
<evidence type="ECO:0008006" key="3">
    <source>
        <dbReference type="Google" id="ProtNLM"/>
    </source>
</evidence>
<evidence type="ECO:0000313" key="2">
    <source>
        <dbReference type="Proteomes" id="UP001240171"/>
    </source>
</evidence>
<evidence type="ECO:0000313" key="1">
    <source>
        <dbReference type="EMBL" id="MDO7905330.1"/>
    </source>
</evidence>
<keyword evidence="2" id="KW-1185">Reference proteome</keyword>
<dbReference type="RefSeq" id="WP_305022500.1">
    <property type="nucleotide sequence ID" value="NZ_JAUQTB010000001.1"/>
</dbReference>